<name>A0A1V9ELH3_9BACT</name>
<sequence length="221" mass="25643">MITIFFNSYLILLVICFIVGVICTWRLKWSLSPVKMLPWFVLLTFISEMTALQWMIKYHNNHCVYNVYQVLQFVFYSFALYQLIKNRQIRKVLLFVSIGYPVFAIINLFVRGIHLFNIVNFYGGAVMLAFFSGYLLSELFRKTAIDNPFRMPAFWTGSSILVQNSCLIPLELPAALSLTFSPGEVNILVGMIMVVNFISYTLFIIGFIHLYKNSKTSTLYR</sequence>
<dbReference type="STRING" id="354355.SAMN05660816_01151"/>
<organism evidence="2 3">
    <name type="scientific">Niastella yeongjuensis</name>
    <dbReference type="NCBI Taxonomy" id="354355"/>
    <lineage>
        <taxon>Bacteria</taxon>
        <taxon>Pseudomonadati</taxon>
        <taxon>Bacteroidota</taxon>
        <taxon>Chitinophagia</taxon>
        <taxon>Chitinophagales</taxon>
        <taxon>Chitinophagaceae</taxon>
        <taxon>Niastella</taxon>
    </lineage>
</organism>
<protein>
    <recommendedName>
        <fullName evidence="4">Histidine kinase N-terminal 7TM region domain-containing protein</fullName>
    </recommendedName>
</protein>
<feature type="transmembrane region" description="Helical" evidence="1">
    <location>
        <begin position="119"/>
        <end position="140"/>
    </location>
</feature>
<proteinExistence type="predicted"/>
<evidence type="ECO:0000313" key="3">
    <source>
        <dbReference type="Proteomes" id="UP000192610"/>
    </source>
</evidence>
<comment type="caution">
    <text evidence="2">The sequence shown here is derived from an EMBL/GenBank/DDBJ whole genome shotgun (WGS) entry which is preliminary data.</text>
</comment>
<evidence type="ECO:0008006" key="4">
    <source>
        <dbReference type="Google" id="ProtNLM"/>
    </source>
</evidence>
<accession>A0A1V9ELH3</accession>
<keyword evidence="1" id="KW-1133">Transmembrane helix</keyword>
<keyword evidence="3" id="KW-1185">Reference proteome</keyword>
<dbReference type="AlphaFoldDB" id="A0A1V9ELH3"/>
<evidence type="ECO:0000313" key="2">
    <source>
        <dbReference type="EMBL" id="OQP46997.1"/>
    </source>
</evidence>
<dbReference type="EMBL" id="LVXG01000023">
    <property type="protein sequence ID" value="OQP46997.1"/>
    <property type="molecule type" value="Genomic_DNA"/>
</dbReference>
<reference evidence="3" key="1">
    <citation type="submission" date="2016-04" db="EMBL/GenBank/DDBJ databases">
        <authorList>
            <person name="Chen L."/>
            <person name="Zhuang W."/>
            <person name="Wang G."/>
        </authorList>
    </citation>
    <scope>NUCLEOTIDE SEQUENCE [LARGE SCALE GENOMIC DNA]</scope>
    <source>
        <strain evidence="3">17621</strain>
    </source>
</reference>
<evidence type="ECO:0000256" key="1">
    <source>
        <dbReference type="SAM" id="Phobius"/>
    </source>
</evidence>
<feature type="transmembrane region" description="Helical" evidence="1">
    <location>
        <begin position="152"/>
        <end position="175"/>
    </location>
</feature>
<keyword evidence="1" id="KW-0472">Membrane</keyword>
<dbReference type="RefSeq" id="WP_081201007.1">
    <property type="nucleotide sequence ID" value="NZ_FOCZ01000002.1"/>
</dbReference>
<dbReference type="OrthoDB" id="651989at2"/>
<gene>
    <name evidence="2" type="ORF">A4H97_05630</name>
</gene>
<feature type="transmembrane region" description="Helical" evidence="1">
    <location>
        <begin position="93"/>
        <end position="113"/>
    </location>
</feature>
<feature type="transmembrane region" description="Helical" evidence="1">
    <location>
        <begin position="37"/>
        <end position="56"/>
    </location>
</feature>
<feature type="transmembrane region" description="Helical" evidence="1">
    <location>
        <begin position="187"/>
        <end position="211"/>
    </location>
</feature>
<feature type="transmembrane region" description="Helical" evidence="1">
    <location>
        <begin position="6"/>
        <end position="25"/>
    </location>
</feature>
<dbReference type="Proteomes" id="UP000192610">
    <property type="component" value="Unassembled WGS sequence"/>
</dbReference>
<keyword evidence="1" id="KW-0812">Transmembrane</keyword>